<dbReference type="FunFam" id="1.10.630.10:FF:000042">
    <property type="entry name" value="Cytochrome P450"/>
    <property type="match status" value="1"/>
</dbReference>
<comment type="subcellular location">
    <subcellularLocation>
        <location evidence="3">Endoplasmic reticulum membrane</location>
        <topology evidence="3">Peripheral membrane protein</topology>
    </subcellularLocation>
    <subcellularLocation>
        <location evidence="2">Microsome membrane</location>
        <topology evidence="2">Peripheral membrane protein</topology>
    </subcellularLocation>
</comment>
<keyword evidence="5 13" id="KW-0349">Heme</keyword>
<dbReference type="Gene3D" id="1.10.630.10">
    <property type="entry name" value="Cytochrome P450"/>
    <property type="match status" value="1"/>
</dbReference>
<dbReference type="PANTHER" id="PTHR24292:SF100">
    <property type="entry name" value="CYTOCHROME P450 6A16, ISOFORM B-RELATED"/>
    <property type="match status" value="1"/>
</dbReference>
<evidence type="ECO:0000256" key="14">
    <source>
        <dbReference type="RuleBase" id="RU000461"/>
    </source>
</evidence>
<evidence type="ECO:0000256" key="13">
    <source>
        <dbReference type="PIRSR" id="PIRSR602401-1"/>
    </source>
</evidence>
<dbReference type="PRINTS" id="PR00463">
    <property type="entry name" value="EP450I"/>
</dbReference>
<reference evidence="15 16" key="1">
    <citation type="journal article" date="2024" name="BMC Genomics">
        <title>De novo assembly and annotation of Popillia japonica's genome with initial clues to its potential as an invasive pest.</title>
        <authorList>
            <person name="Cucini C."/>
            <person name="Boschi S."/>
            <person name="Funari R."/>
            <person name="Cardaioli E."/>
            <person name="Iannotti N."/>
            <person name="Marturano G."/>
            <person name="Paoli F."/>
            <person name="Bruttini M."/>
            <person name="Carapelli A."/>
            <person name="Frati F."/>
            <person name="Nardi F."/>
        </authorList>
    </citation>
    <scope>NUCLEOTIDE SEQUENCE [LARGE SCALE GENOMIC DNA]</scope>
    <source>
        <strain evidence="15">DMR45628</strain>
    </source>
</reference>
<evidence type="ECO:0000313" key="15">
    <source>
        <dbReference type="EMBL" id="KAK9717110.1"/>
    </source>
</evidence>
<protein>
    <submittedName>
        <fullName evidence="15">Cytochrome P450</fullName>
    </submittedName>
</protein>
<dbReference type="InterPro" id="IPR050476">
    <property type="entry name" value="Insect_CytP450_Detox"/>
</dbReference>
<keyword evidence="16" id="KW-1185">Reference proteome</keyword>
<keyword evidence="10 13" id="KW-0408">Iron</keyword>
<dbReference type="PANTHER" id="PTHR24292">
    <property type="entry name" value="CYTOCHROME P450"/>
    <property type="match status" value="1"/>
</dbReference>
<dbReference type="SUPFAM" id="SSF48264">
    <property type="entry name" value="Cytochrome P450"/>
    <property type="match status" value="1"/>
</dbReference>
<proteinExistence type="inferred from homology"/>
<evidence type="ECO:0000256" key="10">
    <source>
        <dbReference type="ARBA" id="ARBA00023004"/>
    </source>
</evidence>
<dbReference type="EMBL" id="JASPKY010000247">
    <property type="protein sequence ID" value="KAK9717110.1"/>
    <property type="molecule type" value="Genomic_DNA"/>
</dbReference>
<dbReference type="GO" id="GO:0005789">
    <property type="term" value="C:endoplasmic reticulum membrane"/>
    <property type="evidence" value="ECO:0007669"/>
    <property type="project" value="UniProtKB-SubCell"/>
</dbReference>
<dbReference type="PRINTS" id="PR00385">
    <property type="entry name" value="P450"/>
</dbReference>
<comment type="similarity">
    <text evidence="4 14">Belongs to the cytochrome P450 family.</text>
</comment>
<dbReference type="InterPro" id="IPR001128">
    <property type="entry name" value="Cyt_P450"/>
</dbReference>
<evidence type="ECO:0000256" key="1">
    <source>
        <dbReference type="ARBA" id="ARBA00001971"/>
    </source>
</evidence>
<sequence length="456" mass="52768">MENPFRQKHGLRGTFFKAYNEFKRRGELHGGLYLLTQPVYMPVDLQLVKLVLSGDYEYFHGHGFKVNEQKDPLLAHLFNLDGEQWKFMRTILTPTFTSGKMRVMFNTLLDCTHPLVDHISEEIVIHQALNLKEILSCFTMDVIVSCVFGLQSNIFNNPDTEFRKYGKQVFAGSLRIKLYTFVKFVLPSLGKLIHVKKLSAELENFFINVIRDVMSYRKNNNLERNDFIKLFIELEGKAKANGKDSLTVEQIAAQSFIFFTAGFESSSMTMTFCLHELSFNQNIQDKLRDEIKSTLTKNNGELTYEGLMSMQYLDLVIRETLRKYPSVSFLVRACSKDYKVPNTTVTIEKGTKVYISTWGIHRDEEFYPDAEAFMPERFTEENNRKRPGFTFLPFGEGPRICIGQRFGLMLIKTGIAMLLNKYKFYPIPDQKYNLDFEPSSVNITNKGTLKLIVVEI</sequence>
<dbReference type="CDD" id="cd11056">
    <property type="entry name" value="CYP6-like"/>
    <property type="match status" value="1"/>
</dbReference>
<evidence type="ECO:0000256" key="4">
    <source>
        <dbReference type="ARBA" id="ARBA00010617"/>
    </source>
</evidence>
<keyword evidence="12" id="KW-0472">Membrane</keyword>
<dbReference type="GO" id="GO:0004497">
    <property type="term" value="F:monooxygenase activity"/>
    <property type="evidence" value="ECO:0007669"/>
    <property type="project" value="UniProtKB-KW"/>
</dbReference>
<dbReference type="PROSITE" id="PS00086">
    <property type="entry name" value="CYTOCHROME_P450"/>
    <property type="match status" value="1"/>
</dbReference>
<comment type="caution">
    <text evidence="15">The sequence shown here is derived from an EMBL/GenBank/DDBJ whole genome shotgun (WGS) entry which is preliminary data.</text>
</comment>
<dbReference type="GO" id="GO:0020037">
    <property type="term" value="F:heme binding"/>
    <property type="evidence" value="ECO:0007669"/>
    <property type="project" value="InterPro"/>
</dbReference>
<evidence type="ECO:0000256" key="9">
    <source>
        <dbReference type="ARBA" id="ARBA00023002"/>
    </source>
</evidence>
<evidence type="ECO:0000256" key="12">
    <source>
        <dbReference type="ARBA" id="ARBA00023136"/>
    </source>
</evidence>
<keyword evidence="9 14" id="KW-0560">Oxidoreductase</keyword>
<dbReference type="InterPro" id="IPR002401">
    <property type="entry name" value="Cyt_P450_E_grp-I"/>
</dbReference>
<dbReference type="InterPro" id="IPR017972">
    <property type="entry name" value="Cyt_P450_CS"/>
</dbReference>
<dbReference type="Proteomes" id="UP001458880">
    <property type="component" value="Unassembled WGS sequence"/>
</dbReference>
<dbReference type="GO" id="GO:0016705">
    <property type="term" value="F:oxidoreductase activity, acting on paired donors, with incorporation or reduction of molecular oxygen"/>
    <property type="evidence" value="ECO:0007669"/>
    <property type="project" value="InterPro"/>
</dbReference>
<evidence type="ECO:0000256" key="5">
    <source>
        <dbReference type="ARBA" id="ARBA00022617"/>
    </source>
</evidence>
<dbReference type="GO" id="GO:0005506">
    <property type="term" value="F:iron ion binding"/>
    <property type="evidence" value="ECO:0007669"/>
    <property type="project" value="InterPro"/>
</dbReference>
<accession>A0AAW1KC26</accession>
<feature type="binding site" description="axial binding residue" evidence="13">
    <location>
        <position position="401"/>
    </location>
    <ligand>
        <name>heme</name>
        <dbReference type="ChEBI" id="CHEBI:30413"/>
    </ligand>
    <ligandPart>
        <name>Fe</name>
        <dbReference type="ChEBI" id="CHEBI:18248"/>
    </ligandPart>
</feature>
<evidence type="ECO:0000256" key="7">
    <source>
        <dbReference type="ARBA" id="ARBA00022824"/>
    </source>
</evidence>
<keyword evidence="8" id="KW-0492">Microsome</keyword>
<dbReference type="AlphaFoldDB" id="A0AAW1KC26"/>
<evidence type="ECO:0000256" key="2">
    <source>
        <dbReference type="ARBA" id="ARBA00004174"/>
    </source>
</evidence>
<gene>
    <name evidence="15" type="ORF">QE152_g24348</name>
</gene>
<evidence type="ECO:0000256" key="11">
    <source>
        <dbReference type="ARBA" id="ARBA00023033"/>
    </source>
</evidence>
<evidence type="ECO:0000256" key="3">
    <source>
        <dbReference type="ARBA" id="ARBA00004406"/>
    </source>
</evidence>
<keyword evidence="11 14" id="KW-0503">Monooxygenase</keyword>
<name>A0AAW1KC26_POPJA</name>
<keyword evidence="6 13" id="KW-0479">Metal-binding</keyword>
<evidence type="ECO:0000313" key="16">
    <source>
        <dbReference type="Proteomes" id="UP001458880"/>
    </source>
</evidence>
<dbReference type="Pfam" id="PF00067">
    <property type="entry name" value="p450"/>
    <property type="match status" value="1"/>
</dbReference>
<keyword evidence="7" id="KW-0256">Endoplasmic reticulum</keyword>
<comment type="cofactor">
    <cofactor evidence="1 13">
        <name>heme</name>
        <dbReference type="ChEBI" id="CHEBI:30413"/>
    </cofactor>
</comment>
<dbReference type="InterPro" id="IPR036396">
    <property type="entry name" value="Cyt_P450_sf"/>
</dbReference>
<evidence type="ECO:0000256" key="8">
    <source>
        <dbReference type="ARBA" id="ARBA00022848"/>
    </source>
</evidence>
<evidence type="ECO:0000256" key="6">
    <source>
        <dbReference type="ARBA" id="ARBA00022723"/>
    </source>
</evidence>
<organism evidence="15 16">
    <name type="scientific">Popillia japonica</name>
    <name type="common">Japanese beetle</name>
    <dbReference type="NCBI Taxonomy" id="7064"/>
    <lineage>
        <taxon>Eukaryota</taxon>
        <taxon>Metazoa</taxon>
        <taxon>Ecdysozoa</taxon>
        <taxon>Arthropoda</taxon>
        <taxon>Hexapoda</taxon>
        <taxon>Insecta</taxon>
        <taxon>Pterygota</taxon>
        <taxon>Neoptera</taxon>
        <taxon>Endopterygota</taxon>
        <taxon>Coleoptera</taxon>
        <taxon>Polyphaga</taxon>
        <taxon>Scarabaeiformia</taxon>
        <taxon>Scarabaeidae</taxon>
        <taxon>Rutelinae</taxon>
        <taxon>Popillia</taxon>
    </lineage>
</organism>